<dbReference type="Proteomes" id="UP001595476">
    <property type="component" value="Unassembled WGS sequence"/>
</dbReference>
<dbReference type="EMBL" id="JBHRSZ010000002">
    <property type="protein sequence ID" value="MFC3150497.1"/>
    <property type="molecule type" value="Genomic_DNA"/>
</dbReference>
<feature type="transmembrane region" description="Helical" evidence="1">
    <location>
        <begin position="36"/>
        <end position="61"/>
    </location>
</feature>
<name>A0ABV7H9T8_9GAMM</name>
<evidence type="ECO:0000313" key="2">
    <source>
        <dbReference type="EMBL" id="MFC3150497.1"/>
    </source>
</evidence>
<keyword evidence="1" id="KW-0472">Membrane</keyword>
<dbReference type="RefSeq" id="WP_386717394.1">
    <property type="nucleotide sequence ID" value="NZ_JBHRSZ010000002.1"/>
</dbReference>
<accession>A0ABV7H9T8</accession>
<evidence type="ECO:0000256" key="1">
    <source>
        <dbReference type="SAM" id="Phobius"/>
    </source>
</evidence>
<feature type="transmembrane region" description="Helical" evidence="1">
    <location>
        <begin position="73"/>
        <end position="101"/>
    </location>
</feature>
<gene>
    <name evidence="2" type="ORF">ACFOEK_05635</name>
</gene>
<keyword evidence="1" id="KW-0812">Transmembrane</keyword>
<reference evidence="3" key="1">
    <citation type="journal article" date="2019" name="Int. J. Syst. Evol. Microbiol.">
        <title>The Global Catalogue of Microorganisms (GCM) 10K type strain sequencing project: providing services to taxonomists for standard genome sequencing and annotation.</title>
        <authorList>
            <consortium name="The Broad Institute Genomics Platform"/>
            <consortium name="The Broad Institute Genome Sequencing Center for Infectious Disease"/>
            <person name="Wu L."/>
            <person name="Ma J."/>
        </authorList>
    </citation>
    <scope>NUCLEOTIDE SEQUENCE [LARGE SCALE GENOMIC DNA]</scope>
    <source>
        <strain evidence="3">KCTC 52438</strain>
    </source>
</reference>
<dbReference type="PANTHER" id="PTHR35519:SF2">
    <property type="entry name" value="PH DOMAIN PROTEIN"/>
    <property type="match status" value="1"/>
</dbReference>
<proteinExistence type="predicted"/>
<keyword evidence="1" id="KW-1133">Transmembrane helix</keyword>
<evidence type="ECO:0000313" key="3">
    <source>
        <dbReference type="Proteomes" id="UP001595476"/>
    </source>
</evidence>
<sequence>MTDSKDLEKERCIERLKLFSEVMEGKWRIPFTKIRFGVDFLVGLIPIIGDFLTGALSLWLVKESLKFNLPKSVYFRMLINVVIDMVIGSVPIVGDIFDLYYRANRRNLRLILRYLEKSEVFGQKRS</sequence>
<keyword evidence="3" id="KW-1185">Reference proteome</keyword>
<dbReference type="PANTHER" id="PTHR35519">
    <property type="entry name" value="MEMBRANE PROTEINS"/>
    <property type="match status" value="1"/>
</dbReference>
<dbReference type="InterPro" id="IPR025187">
    <property type="entry name" value="DUF4112"/>
</dbReference>
<comment type="caution">
    <text evidence="2">The sequence shown here is derived from an EMBL/GenBank/DDBJ whole genome shotgun (WGS) entry which is preliminary data.</text>
</comment>
<dbReference type="Pfam" id="PF13430">
    <property type="entry name" value="DUF4112"/>
    <property type="match status" value="1"/>
</dbReference>
<organism evidence="2 3">
    <name type="scientific">Litoribrevibacter euphylliae</name>
    <dbReference type="NCBI Taxonomy" id="1834034"/>
    <lineage>
        <taxon>Bacteria</taxon>
        <taxon>Pseudomonadati</taxon>
        <taxon>Pseudomonadota</taxon>
        <taxon>Gammaproteobacteria</taxon>
        <taxon>Oceanospirillales</taxon>
        <taxon>Oceanospirillaceae</taxon>
        <taxon>Litoribrevibacter</taxon>
    </lineage>
</organism>
<protein>
    <submittedName>
        <fullName evidence="2">DUF4112 domain-containing protein</fullName>
    </submittedName>
</protein>